<dbReference type="EMBL" id="CAMXCT030001387">
    <property type="protein sequence ID" value="CAL4776915.1"/>
    <property type="molecule type" value="Genomic_DNA"/>
</dbReference>
<proteinExistence type="predicted"/>
<keyword evidence="3" id="KW-1185">Reference proteome</keyword>
<name>A0A9P1CFA4_9DINO</name>
<evidence type="ECO:0000313" key="1">
    <source>
        <dbReference type="EMBL" id="CAI3989603.1"/>
    </source>
</evidence>
<accession>A0A9P1CFA4</accession>
<dbReference type="EMBL" id="CAMXCT010001387">
    <property type="protein sequence ID" value="CAI3989603.1"/>
    <property type="molecule type" value="Genomic_DNA"/>
</dbReference>
<sequence length="115" mass="13214">MGQLSEFHGWTLVPHSQLPSLRTGFLPFDPDKALCAGGGAWYDCRLNKWGDKVVACEKWCGLPPLLPVFWQKTMYTDCAFENTHPEDGGAPQWMHWCIVDFPLARRYVEISWVAW</sequence>
<comment type="caution">
    <text evidence="1">The sequence shown here is derived from an EMBL/GenBank/DDBJ whole genome shotgun (WGS) entry which is preliminary data.</text>
</comment>
<dbReference type="AlphaFoldDB" id="A0A9P1CFA4"/>
<gene>
    <name evidence="1" type="ORF">C1SCF055_LOCUS16666</name>
</gene>
<reference evidence="1" key="1">
    <citation type="submission" date="2022-10" db="EMBL/GenBank/DDBJ databases">
        <authorList>
            <person name="Chen Y."/>
            <person name="Dougan E. K."/>
            <person name="Chan C."/>
            <person name="Rhodes N."/>
            <person name="Thang M."/>
        </authorList>
    </citation>
    <scope>NUCLEOTIDE SEQUENCE</scope>
</reference>
<organism evidence="1">
    <name type="scientific">Cladocopium goreaui</name>
    <dbReference type="NCBI Taxonomy" id="2562237"/>
    <lineage>
        <taxon>Eukaryota</taxon>
        <taxon>Sar</taxon>
        <taxon>Alveolata</taxon>
        <taxon>Dinophyceae</taxon>
        <taxon>Suessiales</taxon>
        <taxon>Symbiodiniaceae</taxon>
        <taxon>Cladocopium</taxon>
    </lineage>
</organism>
<dbReference type="Proteomes" id="UP001152797">
    <property type="component" value="Unassembled WGS sequence"/>
</dbReference>
<dbReference type="EMBL" id="CAMXCT020001387">
    <property type="protein sequence ID" value="CAL1142978.1"/>
    <property type="molecule type" value="Genomic_DNA"/>
</dbReference>
<reference evidence="2" key="2">
    <citation type="submission" date="2024-04" db="EMBL/GenBank/DDBJ databases">
        <authorList>
            <person name="Chen Y."/>
            <person name="Shah S."/>
            <person name="Dougan E. K."/>
            <person name="Thang M."/>
            <person name="Chan C."/>
        </authorList>
    </citation>
    <scope>NUCLEOTIDE SEQUENCE [LARGE SCALE GENOMIC DNA]</scope>
</reference>
<protein>
    <submittedName>
        <fullName evidence="1">Uncharacterized protein</fullName>
    </submittedName>
</protein>
<evidence type="ECO:0000313" key="2">
    <source>
        <dbReference type="EMBL" id="CAL1142978.1"/>
    </source>
</evidence>
<evidence type="ECO:0000313" key="3">
    <source>
        <dbReference type="Proteomes" id="UP001152797"/>
    </source>
</evidence>
<dbReference type="OrthoDB" id="406068at2759"/>